<dbReference type="RefSeq" id="WP_092615724.1">
    <property type="nucleotide sequence ID" value="NZ_FNCV01000002.1"/>
</dbReference>
<feature type="transmembrane region" description="Helical" evidence="16">
    <location>
        <begin position="83"/>
        <end position="104"/>
    </location>
</feature>
<sequence>MTSNSGRSGPKKSPRRKSSPAKRPANSGKNPPAKAAAKKSTPKKGAAKTGSRPSPPAARPSRPTTRPSRPTTRPRRWWPLVRLLLTVAIWGLIALAAVVAWFAYDLPDIDDAIQAARRPGITVAAADGRQLASFGPIHGAAVQVSELPAYLPRAVLAIEDRRFYHHPGLDPIGLARAMVANLKAGRIVQGGSTLTQQVAKNLFLSPEQTLRRKAQEALLALWLEQRFTKDQILTLYLNRVYLGTGTYGVEAAARRYFGVSARRVSLYQAALLAGLLKAPSRYNPVAQPELAKARTEVVLKAMVAAGYIDDATASQAMRAGAQALDRVPRARLGRHFADWAVQEAEGFVGHPDADLIVETTLDPGLQAAAETAVRQVLDAKARQRGATQAAVVVLDTSGAIRAMVGGRTYGTSQFNRATQARRQPGSAFKPFVYLAGLEAGLTPDSLIDDAPINLGGWKPTNFDGRYRGPVTLSDGLTNSLNTVAVRVGQQAGLKRVVAVARRMGIGGDLAPVPAITLGAFEVTPLDLAGAYLPLATGGRAGWPHGIDRILDPSGHVFYQRQPGGAGRVIEPRLAATMSAMMARVIEQGTGRRAALPGGRPAAGKTGTSSDFRDAWFAGFTADYVAVVWVGNDAGKPMDKVTGGSLPATIWQQVMSEAHRGLPSRPLPQPPRPAATADTPTPDQPESDDPTLLESLWKDIFGD</sequence>
<dbReference type="Gene3D" id="3.40.710.10">
    <property type="entry name" value="DD-peptidase/beta-lactamase superfamily"/>
    <property type="match status" value="1"/>
</dbReference>
<dbReference type="SUPFAM" id="SSF53955">
    <property type="entry name" value="Lysozyme-like"/>
    <property type="match status" value="1"/>
</dbReference>
<dbReference type="PANTHER" id="PTHR32282">
    <property type="entry name" value="BINDING PROTEIN TRANSPEPTIDASE, PUTATIVE-RELATED"/>
    <property type="match status" value="1"/>
</dbReference>
<dbReference type="Pfam" id="PF00912">
    <property type="entry name" value="Transgly"/>
    <property type="match status" value="1"/>
</dbReference>
<dbReference type="STRING" id="83401.SAMN05421742_102169"/>
<feature type="compositionally biased region" description="Low complexity" evidence="15">
    <location>
        <begin position="21"/>
        <end position="35"/>
    </location>
</feature>
<evidence type="ECO:0000256" key="5">
    <source>
        <dbReference type="ARBA" id="ARBA00022670"/>
    </source>
</evidence>
<keyword evidence="11" id="KW-0511">Multifunctional enzyme</keyword>
<accession>A0A1G7WED4</accession>
<dbReference type="InterPro" id="IPR001264">
    <property type="entry name" value="Glyco_trans_51"/>
</dbReference>
<dbReference type="GO" id="GO:0009002">
    <property type="term" value="F:serine-type D-Ala-D-Ala carboxypeptidase activity"/>
    <property type="evidence" value="ECO:0007669"/>
    <property type="project" value="UniProtKB-EC"/>
</dbReference>
<evidence type="ECO:0000256" key="14">
    <source>
        <dbReference type="ARBA" id="ARBA00049902"/>
    </source>
</evidence>
<evidence type="ECO:0000259" key="17">
    <source>
        <dbReference type="Pfam" id="PF00905"/>
    </source>
</evidence>
<evidence type="ECO:0000256" key="12">
    <source>
        <dbReference type="ARBA" id="ARBA00023316"/>
    </source>
</evidence>
<dbReference type="GO" id="GO:0008955">
    <property type="term" value="F:peptidoglycan glycosyltransferase activity"/>
    <property type="evidence" value="ECO:0007669"/>
    <property type="project" value="UniProtKB-EC"/>
</dbReference>
<dbReference type="InterPro" id="IPR050396">
    <property type="entry name" value="Glycosyltr_51/Transpeptidase"/>
</dbReference>
<keyword evidence="4" id="KW-0121">Carboxypeptidase</keyword>
<evidence type="ECO:0000256" key="16">
    <source>
        <dbReference type="SAM" id="Phobius"/>
    </source>
</evidence>
<evidence type="ECO:0000313" key="19">
    <source>
        <dbReference type="EMBL" id="SDG70367.1"/>
    </source>
</evidence>
<dbReference type="GO" id="GO:0008658">
    <property type="term" value="F:penicillin binding"/>
    <property type="evidence" value="ECO:0007669"/>
    <property type="project" value="InterPro"/>
</dbReference>
<dbReference type="Proteomes" id="UP000217076">
    <property type="component" value="Unassembled WGS sequence"/>
</dbReference>
<organism evidence="19 20">
    <name type="scientific">Roseospirillum parvum</name>
    <dbReference type="NCBI Taxonomy" id="83401"/>
    <lineage>
        <taxon>Bacteria</taxon>
        <taxon>Pseudomonadati</taxon>
        <taxon>Pseudomonadota</taxon>
        <taxon>Alphaproteobacteria</taxon>
        <taxon>Rhodospirillales</taxon>
        <taxon>Rhodospirillaceae</taxon>
        <taxon>Roseospirillum</taxon>
    </lineage>
</organism>
<dbReference type="Gene3D" id="1.10.3810.10">
    <property type="entry name" value="Biosynthetic peptidoglycan transglycosylase-like"/>
    <property type="match status" value="1"/>
</dbReference>
<keyword evidence="12" id="KW-0961">Cell wall biogenesis/degradation</keyword>
<comment type="catalytic activity">
    <reaction evidence="14">
        <text>[GlcNAc-(1-&gt;4)-Mur2Ac(oyl-L-Ala-gamma-D-Glu-L-Lys-D-Ala-D-Ala)](n)-di-trans,octa-cis-undecaprenyl diphosphate + beta-D-GlcNAc-(1-&gt;4)-Mur2Ac(oyl-L-Ala-gamma-D-Glu-L-Lys-D-Ala-D-Ala)-di-trans,octa-cis-undecaprenyl diphosphate = [GlcNAc-(1-&gt;4)-Mur2Ac(oyl-L-Ala-gamma-D-Glu-L-Lys-D-Ala-D-Ala)](n+1)-di-trans,octa-cis-undecaprenyl diphosphate + di-trans,octa-cis-undecaprenyl diphosphate + H(+)</text>
        <dbReference type="Rhea" id="RHEA:23708"/>
        <dbReference type="Rhea" id="RHEA-COMP:9602"/>
        <dbReference type="Rhea" id="RHEA-COMP:9603"/>
        <dbReference type="ChEBI" id="CHEBI:15378"/>
        <dbReference type="ChEBI" id="CHEBI:58405"/>
        <dbReference type="ChEBI" id="CHEBI:60033"/>
        <dbReference type="ChEBI" id="CHEBI:78435"/>
        <dbReference type="EC" id="2.4.99.28"/>
    </reaction>
</comment>
<dbReference type="GO" id="GO:0006508">
    <property type="term" value="P:proteolysis"/>
    <property type="evidence" value="ECO:0007669"/>
    <property type="project" value="UniProtKB-KW"/>
</dbReference>
<comment type="pathway">
    <text evidence="1">Cell wall biogenesis; peptidoglycan biosynthesis.</text>
</comment>
<dbReference type="SUPFAM" id="SSF56601">
    <property type="entry name" value="beta-lactamase/transpeptidase-like"/>
    <property type="match status" value="1"/>
</dbReference>
<name>A0A1G7WED4_9PROT</name>
<evidence type="ECO:0000256" key="11">
    <source>
        <dbReference type="ARBA" id="ARBA00023268"/>
    </source>
</evidence>
<comment type="catalytic activity">
    <reaction evidence="13">
        <text>Preferential cleavage: (Ac)2-L-Lys-D-Ala-|-D-Ala. Also transpeptidation of peptidyl-alanyl moieties that are N-acyl substituents of D-alanine.</text>
        <dbReference type="EC" id="3.4.16.4"/>
    </reaction>
</comment>
<evidence type="ECO:0000256" key="15">
    <source>
        <dbReference type="SAM" id="MobiDB-lite"/>
    </source>
</evidence>
<dbReference type="GO" id="GO:0009252">
    <property type="term" value="P:peptidoglycan biosynthetic process"/>
    <property type="evidence" value="ECO:0007669"/>
    <property type="project" value="UniProtKB-UniPathway"/>
</dbReference>
<gene>
    <name evidence="19" type="ORF">SAMN05421742_102169</name>
</gene>
<evidence type="ECO:0000256" key="8">
    <source>
        <dbReference type="ARBA" id="ARBA00022801"/>
    </source>
</evidence>
<evidence type="ECO:0000256" key="13">
    <source>
        <dbReference type="ARBA" id="ARBA00034000"/>
    </source>
</evidence>
<feature type="region of interest" description="Disordered" evidence="15">
    <location>
        <begin position="1"/>
        <end position="73"/>
    </location>
</feature>
<dbReference type="NCBIfam" id="TIGR02074">
    <property type="entry name" value="PBP_1a_fam"/>
    <property type="match status" value="1"/>
</dbReference>
<dbReference type="InterPro" id="IPR036950">
    <property type="entry name" value="PBP_transglycosylase"/>
</dbReference>
<keyword evidence="8" id="KW-0378">Hydrolase</keyword>
<dbReference type="UniPathway" id="UPA00219"/>
<evidence type="ECO:0000256" key="7">
    <source>
        <dbReference type="ARBA" id="ARBA00022679"/>
    </source>
</evidence>
<comment type="similarity">
    <text evidence="2">In the C-terminal section; belongs to the transpeptidase family.</text>
</comment>
<keyword evidence="16" id="KW-0472">Membrane</keyword>
<keyword evidence="7" id="KW-0808">Transferase</keyword>
<feature type="compositionally biased region" description="Basic residues" evidence="15">
    <location>
        <begin position="9"/>
        <end position="20"/>
    </location>
</feature>
<feature type="compositionally biased region" description="Basic residues" evidence="15">
    <location>
        <begin position="36"/>
        <end position="46"/>
    </location>
</feature>
<evidence type="ECO:0000256" key="10">
    <source>
        <dbReference type="ARBA" id="ARBA00022984"/>
    </source>
</evidence>
<dbReference type="InterPro" id="IPR001460">
    <property type="entry name" value="PCN-bd_Tpept"/>
</dbReference>
<comment type="similarity">
    <text evidence="3">In the N-terminal section; belongs to the glycosyltransferase 51 family.</text>
</comment>
<evidence type="ECO:0000256" key="1">
    <source>
        <dbReference type="ARBA" id="ARBA00004752"/>
    </source>
</evidence>
<keyword evidence="20" id="KW-1185">Reference proteome</keyword>
<dbReference type="GO" id="GO:0008360">
    <property type="term" value="P:regulation of cell shape"/>
    <property type="evidence" value="ECO:0007669"/>
    <property type="project" value="UniProtKB-KW"/>
</dbReference>
<feature type="region of interest" description="Disordered" evidence="15">
    <location>
        <begin position="657"/>
        <end position="702"/>
    </location>
</feature>
<reference evidence="20" key="1">
    <citation type="submission" date="2016-10" db="EMBL/GenBank/DDBJ databases">
        <authorList>
            <person name="Varghese N."/>
            <person name="Submissions S."/>
        </authorList>
    </citation>
    <scope>NUCLEOTIDE SEQUENCE [LARGE SCALE GENOMIC DNA]</scope>
    <source>
        <strain evidence="20">930I</strain>
    </source>
</reference>
<dbReference type="Pfam" id="PF00905">
    <property type="entry name" value="Transpeptidase"/>
    <property type="match status" value="1"/>
</dbReference>
<dbReference type="GO" id="GO:0030288">
    <property type="term" value="C:outer membrane-bounded periplasmic space"/>
    <property type="evidence" value="ECO:0007669"/>
    <property type="project" value="TreeGrafter"/>
</dbReference>
<dbReference type="InterPro" id="IPR023346">
    <property type="entry name" value="Lysozyme-like_dom_sf"/>
</dbReference>
<dbReference type="InterPro" id="IPR012338">
    <property type="entry name" value="Beta-lactam/transpept-like"/>
</dbReference>
<feature type="domain" description="Glycosyl transferase family 51" evidence="18">
    <location>
        <begin position="130"/>
        <end position="302"/>
    </location>
</feature>
<keyword evidence="5" id="KW-0645">Protease</keyword>
<evidence type="ECO:0000256" key="3">
    <source>
        <dbReference type="ARBA" id="ARBA00007739"/>
    </source>
</evidence>
<dbReference type="PANTHER" id="PTHR32282:SF33">
    <property type="entry name" value="PEPTIDOGLYCAN GLYCOSYLTRANSFERASE"/>
    <property type="match status" value="1"/>
</dbReference>
<keyword evidence="6" id="KW-0328">Glycosyltransferase</keyword>
<dbReference type="AlphaFoldDB" id="A0A1G7WED4"/>
<dbReference type="EMBL" id="FNCV01000002">
    <property type="protein sequence ID" value="SDG70367.1"/>
    <property type="molecule type" value="Genomic_DNA"/>
</dbReference>
<proteinExistence type="inferred from homology"/>
<evidence type="ECO:0000256" key="2">
    <source>
        <dbReference type="ARBA" id="ARBA00007090"/>
    </source>
</evidence>
<evidence type="ECO:0000256" key="4">
    <source>
        <dbReference type="ARBA" id="ARBA00022645"/>
    </source>
</evidence>
<keyword evidence="16" id="KW-0812">Transmembrane</keyword>
<dbReference type="GO" id="GO:0071555">
    <property type="term" value="P:cell wall organization"/>
    <property type="evidence" value="ECO:0007669"/>
    <property type="project" value="UniProtKB-KW"/>
</dbReference>
<keyword evidence="9" id="KW-0133">Cell shape</keyword>
<evidence type="ECO:0000259" key="18">
    <source>
        <dbReference type="Pfam" id="PF00912"/>
    </source>
</evidence>
<keyword evidence="16" id="KW-1133">Transmembrane helix</keyword>
<feature type="domain" description="Penicillin-binding protein transpeptidase" evidence="17">
    <location>
        <begin position="390"/>
        <end position="654"/>
    </location>
</feature>
<evidence type="ECO:0000313" key="20">
    <source>
        <dbReference type="Proteomes" id="UP000217076"/>
    </source>
</evidence>
<protein>
    <submittedName>
        <fullName evidence="19">Penicillin-binding protein 1A</fullName>
    </submittedName>
</protein>
<feature type="compositionally biased region" description="Low complexity" evidence="15">
    <location>
        <begin position="59"/>
        <end position="71"/>
    </location>
</feature>
<keyword evidence="10" id="KW-0573">Peptidoglycan synthesis</keyword>
<evidence type="ECO:0000256" key="9">
    <source>
        <dbReference type="ARBA" id="ARBA00022960"/>
    </source>
</evidence>
<dbReference type="FunFam" id="1.10.3810.10:FF:000001">
    <property type="entry name" value="Penicillin-binding protein 1A"/>
    <property type="match status" value="1"/>
</dbReference>
<evidence type="ECO:0000256" key="6">
    <source>
        <dbReference type="ARBA" id="ARBA00022676"/>
    </source>
</evidence>